<reference evidence="2" key="2">
    <citation type="journal article" date="2024" name="Plant">
        <title>Genomic evolution and insights into agronomic trait innovations of Sesamum species.</title>
        <authorList>
            <person name="Miao H."/>
            <person name="Wang L."/>
            <person name="Qu L."/>
            <person name="Liu H."/>
            <person name="Sun Y."/>
            <person name="Le M."/>
            <person name="Wang Q."/>
            <person name="Wei S."/>
            <person name="Zheng Y."/>
            <person name="Lin W."/>
            <person name="Duan Y."/>
            <person name="Cao H."/>
            <person name="Xiong S."/>
            <person name="Wang X."/>
            <person name="Wei L."/>
            <person name="Li C."/>
            <person name="Ma Q."/>
            <person name="Ju M."/>
            <person name="Zhao R."/>
            <person name="Li G."/>
            <person name="Mu C."/>
            <person name="Tian Q."/>
            <person name="Mei H."/>
            <person name="Zhang T."/>
            <person name="Gao T."/>
            <person name="Zhang H."/>
        </authorList>
    </citation>
    <scope>NUCLEOTIDE SEQUENCE</scope>
    <source>
        <strain evidence="2">G02</strain>
    </source>
</reference>
<reference evidence="2" key="1">
    <citation type="submission" date="2020-06" db="EMBL/GenBank/DDBJ databases">
        <authorList>
            <person name="Li T."/>
            <person name="Hu X."/>
            <person name="Zhang T."/>
            <person name="Song X."/>
            <person name="Zhang H."/>
            <person name="Dai N."/>
            <person name="Sheng W."/>
            <person name="Hou X."/>
            <person name="Wei L."/>
        </authorList>
    </citation>
    <scope>NUCLEOTIDE SEQUENCE</scope>
    <source>
        <strain evidence="2">G02</strain>
        <tissue evidence="2">Leaf</tissue>
    </source>
</reference>
<dbReference type="EMBL" id="JACGWJ010000012">
    <property type="protein sequence ID" value="KAL0385721.1"/>
    <property type="molecule type" value="Genomic_DNA"/>
</dbReference>
<dbReference type="InterPro" id="IPR043502">
    <property type="entry name" value="DNA/RNA_pol_sf"/>
</dbReference>
<gene>
    <name evidence="2" type="ORF">Sradi_2966400</name>
</gene>
<dbReference type="InterPro" id="IPR053134">
    <property type="entry name" value="RNA-dir_DNA_polymerase"/>
</dbReference>
<dbReference type="Gene3D" id="3.10.10.10">
    <property type="entry name" value="HIV Type 1 Reverse Transcriptase, subunit A, domain 1"/>
    <property type="match status" value="1"/>
</dbReference>
<proteinExistence type="predicted"/>
<sequence>MTTIGGVQQVHVKEIQFLKWLSSVVLVPKPGNEPVGGFHRRSKLLNLMDASRSYHQIMLNPDDQKQVSFIRSGGAYCYIFMPFGLKNAGDTYQRLVDRIFQEQQGCNMEVYVDDMLVKSQQMDQQITYPGETFTALRKYRMKLNPAKRAFGVRNGRFLGHIVTKKGIEVNPDKILSYPRDKSPS</sequence>
<comment type="caution">
    <text evidence="2">The sequence shown here is derived from an EMBL/GenBank/DDBJ whole genome shotgun (WGS) entry which is preliminary data.</text>
</comment>
<evidence type="ECO:0000259" key="1">
    <source>
        <dbReference type="Pfam" id="PF00078"/>
    </source>
</evidence>
<name>A0AAW2S1U7_SESRA</name>
<dbReference type="CDD" id="cd01647">
    <property type="entry name" value="RT_LTR"/>
    <property type="match status" value="1"/>
</dbReference>
<protein>
    <submittedName>
        <fullName evidence="2">Retrovirus-related Pol polyprotein from transposon gypsy</fullName>
    </submittedName>
</protein>
<dbReference type="InterPro" id="IPR000477">
    <property type="entry name" value="RT_dom"/>
</dbReference>
<dbReference type="PANTHER" id="PTHR24559:SF430">
    <property type="entry name" value="RNA-DIRECTED DNA POLYMERASE"/>
    <property type="match status" value="1"/>
</dbReference>
<dbReference type="Gene3D" id="3.30.70.270">
    <property type="match status" value="1"/>
</dbReference>
<evidence type="ECO:0000313" key="2">
    <source>
        <dbReference type="EMBL" id="KAL0385721.1"/>
    </source>
</evidence>
<dbReference type="Pfam" id="PF00078">
    <property type="entry name" value="RVT_1"/>
    <property type="match status" value="1"/>
</dbReference>
<dbReference type="InterPro" id="IPR043128">
    <property type="entry name" value="Rev_trsase/Diguanyl_cyclase"/>
</dbReference>
<dbReference type="AlphaFoldDB" id="A0AAW2S1U7"/>
<feature type="domain" description="Reverse transcriptase" evidence="1">
    <location>
        <begin position="39"/>
        <end position="161"/>
    </location>
</feature>
<dbReference type="SUPFAM" id="SSF56672">
    <property type="entry name" value="DNA/RNA polymerases"/>
    <property type="match status" value="1"/>
</dbReference>
<accession>A0AAW2S1U7</accession>
<dbReference type="PANTHER" id="PTHR24559">
    <property type="entry name" value="TRANSPOSON TY3-I GAG-POL POLYPROTEIN"/>
    <property type="match status" value="1"/>
</dbReference>
<organism evidence="2">
    <name type="scientific">Sesamum radiatum</name>
    <name type="common">Black benniseed</name>
    <dbReference type="NCBI Taxonomy" id="300843"/>
    <lineage>
        <taxon>Eukaryota</taxon>
        <taxon>Viridiplantae</taxon>
        <taxon>Streptophyta</taxon>
        <taxon>Embryophyta</taxon>
        <taxon>Tracheophyta</taxon>
        <taxon>Spermatophyta</taxon>
        <taxon>Magnoliopsida</taxon>
        <taxon>eudicotyledons</taxon>
        <taxon>Gunneridae</taxon>
        <taxon>Pentapetalae</taxon>
        <taxon>asterids</taxon>
        <taxon>lamiids</taxon>
        <taxon>Lamiales</taxon>
        <taxon>Pedaliaceae</taxon>
        <taxon>Sesamum</taxon>
    </lineage>
</organism>